<evidence type="ECO:0000256" key="1">
    <source>
        <dbReference type="ARBA" id="ARBA00006484"/>
    </source>
</evidence>
<dbReference type="CDD" id="cd05233">
    <property type="entry name" value="SDR_c"/>
    <property type="match status" value="1"/>
</dbReference>
<dbReference type="AlphaFoldDB" id="A0A075NTE2"/>
<evidence type="ECO:0000313" key="4">
    <source>
        <dbReference type="Proteomes" id="UP000056090"/>
    </source>
</evidence>
<dbReference type="EMBL" id="CP008849">
    <property type="protein sequence ID" value="AIF97809.1"/>
    <property type="molecule type" value="Genomic_DNA"/>
</dbReference>
<reference evidence="3 4" key="1">
    <citation type="submission" date="2014-06" db="EMBL/GenBank/DDBJ databases">
        <title>Genomes of Alteromonas australica, a world apart.</title>
        <authorList>
            <person name="Gonzaga A."/>
            <person name="Lopez-Perez M."/>
            <person name="Rodriguez-Valera F."/>
        </authorList>
    </citation>
    <scope>NUCLEOTIDE SEQUENCE [LARGE SCALE GENOMIC DNA]</scope>
    <source>
        <strain evidence="3 4">H 17</strain>
    </source>
</reference>
<dbReference type="PANTHER" id="PTHR24321:SF8">
    <property type="entry name" value="ESTRADIOL 17-BETA-DEHYDROGENASE 8-RELATED"/>
    <property type="match status" value="1"/>
</dbReference>
<dbReference type="Proteomes" id="UP000056090">
    <property type="component" value="Chromosome"/>
</dbReference>
<keyword evidence="4" id="KW-1185">Reference proteome</keyword>
<dbReference type="GO" id="GO:0016491">
    <property type="term" value="F:oxidoreductase activity"/>
    <property type="evidence" value="ECO:0007669"/>
    <property type="project" value="UniProtKB-KW"/>
</dbReference>
<dbReference type="RefSeq" id="WP_044056013.1">
    <property type="nucleotide sequence ID" value="NZ_CBCSKJ010000001.1"/>
</dbReference>
<comment type="similarity">
    <text evidence="1">Belongs to the short-chain dehydrogenases/reductases (SDR) family.</text>
</comment>
<protein>
    <submittedName>
        <fullName evidence="3">Oxidoreductase</fullName>
    </submittedName>
</protein>
<dbReference type="Gene3D" id="3.40.50.720">
    <property type="entry name" value="NAD(P)-binding Rossmann-like Domain"/>
    <property type="match status" value="1"/>
</dbReference>
<dbReference type="InterPro" id="IPR002347">
    <property type="entry name" value="SDR_fam"/>
</dbReference>
<organism evidence="3 4">
    <name type="scientific">Alteromonas australica</name>
    <dbReference type="NCBI Taxonomy" id="589873"/>
    <lineage>
        <taxon>Bacteria</taxon>
        <taxon>Pseudomonadati</taxon>
        <taxon>Pseudomonadota</taxon>
        <taxon>Gammaproteobacteria</taxon>
        <taxon>Alteromonadales</taxon>
        <taxon>Alteromonadaceae</taxon>
        <taxon>Alteromonas/Salinimonas group</taxon>
        <taxon>Alteromonas</taxon>
    </lineage>
</organism>
<dbReference type="PANTHER" id="PTHR24321">
    <property type="entry name" value="DEHYDROGENASES, SHORT CHAIN"/>
    <property type="match status" value="1"/>
</dbReference>
<evidence type="ECO:0000256" key="2">
    <source>
        <dbReference type="ARBA" id="ARBA00023002"/>
    </source>
</evidence>
<dbReference type="InterPro" id="IPR036291">
    <property type="entry name" value="NAD(P)-bd_dom_sf"/>
</dbReference>
<dbReference type="Pfam" id="PF13561">
    <property type="entry name" value="adh_short_C2"/>
    <property type="match status" value="1"/>
</dbReference>
<dbReference type="SUPFAM" id="SSF51735">
    <property type="entry name" value="NAD(P)-binding Rossmann-fold domains"/>
    <property type="match status" value="1"/>
</dbReference>
<sequence length="252" mass="26759">MSETENRKPLCIVTGGSLGIGYAVCQAFIEAGYRVLNLDVRDFHRPLNHATWMSCDVSQVAQVQTAIDDAVAQYGQIHALVCNAGKHISATIEETDETMLDSIISLNIKGAYGAIKASLPAMKKYKEGAIVVMGSDQSFVGKRNSFAYGLTKAALASIAKTTALDYAEFGIRVNAVCPGTIETPLFHHAIDKYVAKSGADKGEVVAEEAAAQPLGRLGQPEEVANLVCFLCSDKAAFITGSLYAVDGGYTAQ</sequence>
<dbReference type="FunFam" id="3.40.50.720:FF:000084">
    <property type="entry name" value="Short-chain dehydrogenase reductase"/>
    <property type="match status" value="1"/>
</dbReference>
<proteinExistence type="inferred from homology"/>
<evidence type="ECO:0000313" key="3">
    <source>
        <dbReference type="EMBL" id="AIF97809.1"/>
    </source>
</evidence>
<accession>A0A075NTE2</accession>
<name>A0A075NTE2_9ALTE</name>
<keyword evidence="2" id="KW-0560">Oxidoreductase</keyword>
<gene>
    <name evidence="3" type="ORF">EP13_03350</name>
</gene>
<dbReference type="KEGG" id="aal:EP13_03350"/>
<dbReference type="PRINTS" id="PR00081">
    <property type="entry name" value="GDHRDH"/>
</dbReference>
<dbReference type="eggNOG" id="COG1028">
    <property type="taxonomic scope" value="Bacteria"/>
</dbReference>
<dbReference type="GeneID" id="78253976"/>